<feature type="transmembrane region" description="Helical" evidence="5">
    <location>
        <begin position="262"/>
        <end position="282"/>
    </location>
</feature>
<evidence type="ECO:0000313" key="7">
    <source>
        <dbReference type="Proteomes" id="UP000824262"/>
    </source>
</evidence>
<protein>
    <submittedName>
        <fullName evidence="6">Anion permease</fullName>
    </submittedName>
</protein>
<dbReference type="InterPro" id="IPR051679">
    <property type="entry name" value="DASS-Related_Transporters"/>
</dbReference>
<keyword evidence="2 5" id="KW-0812">Transmembrane</keyword>
<dbReference type="AlphaFoldDB" id="A0A9D0ZDY7"/>
<feature type="transmembrane region" description="Helical" evidence="5">
    <location>
        <begin position="314"/>
        <end position="334"/>
    </location>
</feature>
<dbReference type="GO" id="GO:0022857">
    <property type="term" value="F:transmembrane transporter activity"/>
    <property type="evidence" value="ECO:0007669"/>
    <property type="project" value="InterPro"/>
</dbReference>
<evidence type="ECO:0000313" key="6">
    <source>
        <dbReference type="EMBL" id="HIQ78519.1"/>
    </source>
</evidence>
<keyword evidence="3 5" id="KW-1133">Transmembrane helix</keyword>
<comment type="subcellular location">
    <subcellularLocation>
        <location evidence="1">Membrane</location>
        <topology evidence="1">Multi-pass membrane protein</topology>
    </subcellularLocation>
</comment>
<evidence type="ECO:0000256" key="4">
    <source>
        <dbReference type="ARBA" id="ARBA00023136"/>
    </source>
</evidence>
<dbReference type="PANTHER" id="PTHR43652:SF2">
    <property type="entry name" value="BASIC AMINO ACID ANTIPORTER YFCC-RELATED"/>
    <property type="match status" value="1"/>
</dbReference>
<dbReference type="Proteomes" id="UP000824262">
    <property type="component" value="Unassembled WGS sequence"/>
</dbReference>
<feature type="transmembrane region" description="Helical" evidence="5">
    <location>
        <begin position="434"/>
        <end position="455"/>
    </location>
</feature>
<reference evidence="6" key="2">
    <citation type="journal article" date="2021" name="PeerJ">
        <title>Extensive microbial diversity within the chicken gut microbiome revealed by metagenomics and culture.</title>
        <authorList>
            <person name="Gilroy R."/>
            <person name="Ravi A."/>
            <person name="Getino M."/>
            <person name="Pursley I."/>
            <person name="Horton D.L."/>
            <person name="Alikhan N.F."/>
            <person name="Baker D."/>
            <person name="Gharbi K."/>
            <person name="Hall N."/>
            <person name="Watson M."/>
            <person name="Adriaenssens E.M."/>
            <person name="Foster-Nyarko E."/>
            <person name="Jarju S."/>
            <person name="Secka A."/>
            <person name="Antonio M."/>
            <person name="Oren A."/>
            <person name="Chaudhuri R.R."/>
            <person name="La Ragione R."/>
            <person name="Hildebrand F."/>
            <person name="Pallen M.J."/>
        </authorList>
    </citation>
    <scope>NUCLEOTIDE SEQUENCE</scope>
    <source>
        <strain evidence="6">ChiBcolR7-354</strain>
    </source>
</reference>
<evidence type="ECO:0000256" key="5">
    <source>
        <dbReference type="SAM" id="Phobius"/>
    </source>
</evidence>
<name>A0A9D0ZDY7_9FIRM</name>
<proteinExistence type="predicted"/>
<dbReference type="Pfam" id="PF00939">
    <property type="entry name" value="Na_sulph_symp"/>
    <property type="match status" value="1"/>
</dbReference>
<keyword evidence="4 5" id="KW-0472">Membrane</keyword>
<organism evidence="6 7">
    <name type="scientific">Candidatus Scatomorpha intestinavium</name>
    <dbReference type="NCBI Taxonomy" id="2840922"/>
    <lineage>
        <taxon>Bacteria</taxon>
        <taxon>Bacillati</taxon>
        <taxon>Bacillota</taxon>
        <taxon>Clostridia</taxon>
        <taxon>Eubacteriales</taxon>
        <taxon>Candidatus Scatomorpha</taxon>
    </lineage>
</organism>
<feature type="transmembrane region" description="Helical" evidence="5">
    <location>
        <begin position="178"/>
        <end position="201"/>
    </location>
</feature>
<feature type="transmembrane region" description="Helical" evidence="5">
    <location>
        <begin position="50"/>
        <end position="79"/>
    </location>
</feature>
<feature type="transmembrane region" description="Helical" evidence="5">
    <location>
        <begin position="288"/>
        <end position="307"/>
    </location>
</feature>
<evidence type="ECO:0000256" key="2">
    <source>
        <dbReference type="ARBA" id="ARBA00022692"/>
    </source>
</evidence>
<gene>
    <name evidence="6" type="ORF">IAB77_04605</name>
</gene>
<accession>A0A9D0ZDY7</accession>
<sequence length="465" mass="50577">MDSVKMREKSARNKISQKIVYILLSAALPVAVMLLRPFGMDWSQTLTVSLLLLVIIWWCTGIVGKTLSSCVLIIGFLCFSGAEVKTVFSFPLSSTFLLIVLTYLFSRGVANSGLAERYLEPLLTKVAGTPLKAVLLGALMLAATIYAIPQPLARLIIISGIVKGYLDKTDADSDVKAVVIFGVFVMYIFVNMLTMKADIILNTTSAAVAGVEMTDGGWIKYMALPSLVYTAVIVLLFAVVFKKEMKGRKLTLRTEEKNKSPASSRDIVVLLIVAATVVLWLTESLHGIPSWAVTLCSIVLMYAAGVLRLTDLKAIDVPMLIFLTAAMCIGGVMSENGTAELIFSRLRVLIGSGSTNYTVLAMVLITVCMHMLLGSNTTTVSVVIPSIIYMCEGMLPSAVIMFVVYVASAAQWLFPFHSVGLMMGTSMNYFSSKHVLKFGIPLTLLLLTAIFGLYLPWWRLIGALS</sequence>
<dbReference type="PANTHER" id="PTHR43652">
    <property type="entry name" value="BASIC AMINO ACID ANTIPORTER YFCC-RELATED"/>
    <property type="match status" value="1"/>
</dbReference>
<feature type="transmembrane region" description="Helical" evidence="5">
    <location>
        <begin position="221"/>
        <end position="241"/>
    </location>
</feature>
<evidence type="ECO:0000256" key="3">
    <source>
        <dbReference type="ARBA" id="ARBA00022989"/>
    </source>
</evidence>
<dbReference type="EMBL" id="DVGA01000046">
    <property type="protein sequence ID" value="HIQ78519.1"/>
    <property type="molecule type" value="Genomic_DNA"/>
</dbReference>
<feature type="transmembrane region" description="Helical" evidence="5">
    <location>
        <begin position="126"/>
        <end position="148"/>
    </location>
</feature>
<comment type="caution">
    <text evidence="6">The sequence shown here is derived from an EMBL/GenBank/DDBJ whole genome shotgun (WGS) entry which is preliminary data.</text>
</comment>
<feature type="transmembrane region" description="Helical" evidence="5">
    <location>
        <begin position="394"/>
        <end position="414"/>
    </location>
</feature>
<reference evidence="6" key="1">
    <citation type="submission" date="2020-10" db="EMBL/GenBank/DDBJ databases">
        <authorList>
            <person name="Gilroy R."/>
        </authorList>
    </citation>
    <scope>NUCLEOTIDE SEQUENCE</scope>
    <source>
        <strain evidence="6">ChiBcolR7-354</strain>
    </source>
</reference>
<dbReference type="InterPro" id="IPR001898">
    <property type="entry name" value="SLC13A/DASS"/>
</dbReference>
<feature type="transmembrane region" description="Helical" evidence="5">
    <location>
        <begin position="20"/>
        <end position="38"/>
    </location>
</feature>
<feature type="transmembrane region" description="Helical" evidence="5">
    <location>
        <begin position="86"/>
        <end position="106"/>
    </location>
</feature>
<dbReference type="GO" id="GO:0005886">
    <property type="term" value="C:plasma membrane"/>
    <property type="evidence" value="ECO:0007669"/>
    <property type="project" value="TreeGrafter"/>
</dbReference>
<feature type="transmembrane region" description="Helical" evidence="5">
    <location>
        <begin position="354"/>
        <end position="373"/>
    </location>
</feature>
<evidence type="ECO:0000256" key="1">
    <source>
        <dbReference type="ARBA" id="ARBA00004141"/>
    </source>
</evidence>